<dbReference type="Pfam" id="PF11188">
    <property type="entry name" value="DUF2975"/>
    <property type="match status" value="1"/>
</dbReference>
<comment type="caution">
    <text evidence="2">The sequence shown here is derived from an EMBL/GenBank/DDBJ whole genome shotgun (WGS) entry which is preliminary data.</text>
</comment>
<organism evidence="2 3">
    <name type="scientific">Pedobacter miscanthi</name>
    <dbReference type="NCBI Taxonomy" id="2259170"/>
    <lineage>
        <taxon>Bacteria</taxon>
        <taxon>Pseudomonadati</taxon>
        <taxon>Bacteroidota</taxon>
        <taxon>Sphingobacteriia</taxon>
        <taxon>Sphingobacteriales</taxon>
        <taxon>Sphingobacteriaceae</taxon>
        <taxon>Pedobacter</taxon>
    </lineage>
</organism>
<keyword evidence="1" id="KW-0472">Membrane</keyword>
<evidence type="ECO:0000313" key="2">
    <source>
        <dbReference type="EMBL" id="RBQ02954.1"/>
    </source>
</evidence>
<name>A0A366KPA9_9SPHI</name>
<feature type="transmembrane region" description="Helical" evidence="1">
    <location>
        <begin position="9"/>
        <end position="26"/>
    </location>
</feature>
<keyword evidence="3" id="KW-1185">Reference proteome</keyword>
<evidence type="ECO:0000256" key="1">
    <source>
        <dbReference type="SAM" id="Phobius"/>
    </source>
</evidence>
<accession>A0A366KPA9</accession>
<feature type="transmembrane region" description="Helical" evidence="1">
    <location>
        <begin position="131"/>
        <end position="149"/>
    </location>
</feature>
<dbReference type="InterPro" id="IPR021354">
    <property type="entry name" value="DUF2975"/>
</dbReference>
<feature type="transmembrane region" description="Helical" evidence="1">
    <location>
        <begin position="46"/>
        <end position="71"/>
    </location>
</feature>
<reference evidence="2 3" key="1">
    <citation type="submission" date="2018-07" db="EMBL/GenBank/DDBJ databases">
        <title>A draft genome of a endophytic bacteria, a new species of Pedobacter.</title>
        <authorList>
            <person name="Zhang Z.D."/>
            <person name="Chen Z.J."/>
        </authorList>
    </citation>
    <scope>NUCLEOTIDE SEQUENCE [LARGE SCALE GENOMIC DNA]</scope>
    <source>
        <strain evidence="2 3">RS10</strain>
    </source>
</reference>
<gene>
    <name evidence="2" type="ORF">DRW42_23745</name>
</gene>
<dbReference type="RefSeq" id="WP_113951363.1">
    <property type="nucleotide sequence ID" value="NZ_QNQU01000027.1"/>
</dbReference>
<evidence type="ECO:0000313" key="3">
    <source>
        <dbReference type="Proteomes" id="UP000252081"/>
    </source>
</evidence>
<dbReference type="AlphaFoldDB" id="A0A366KPA9"/>
<keyword evidence="1" id="KW-0812">Transmembrane</keyword>
<proteinExistence type="predicted"/>
<dbReference type="EMBL" id="QNQU01000027">
    <property type="protein sequence ID" value="RBQ02954.1"/>
    <property type="molecule type" value="Genomic_DNA"/>
</dbReference>
<dbReference type="Proteomes" id="UP000252081">
    <property type="component" value="Unassembled WGS sequence"/>
</dbReference>
<protein>
    <recommendedName>
        <fullName evidence="4">DUF2975 domain-containing protein</fullName>
    </recommendedName>
</protein>
<evidence type="ECO:0008006" key="4">
    <source>
        <dbReference type="Google" id="ProtNLM"/>
    </source>
</evidence>
<feature type="transmembrane region" description="Helical" evidence="1">
    <location>
        <begin position="92"/>
        <end position="111"/>
    </location>
</feature>
<sequence length="163" mass="18606">MKANNQIRLVKMGYIMTLVAVFLFAFKDAVRGFEDGYSEGGKGGLFGLFAGIFILLITFFGIRILVYLYRFIDSVEAGDVFSNENAERLKRMGWYCTFIPFALFFFNALEYADQSGNHKNLTLSIIENVDFQIWLLIFGLTLLTIAFVFKKGIELKKESDLTI</sequence>
<dbReference type="OrthoDB" id="766118at2"/>
<keyword evidence="1" id="KW-1133">Transmembrane helix</keyword>